<dbReference type="Gene3D" id="3.40.50.970">
    <property type="match status" value="1"/>
</dbReference>
<dbReference type="SUPFAM" id="SSF52922">
    <property type="entry name" value="TK C-terminal domain-like"/>
    <property type="match status" value="1"/>
</dbReference>
<dbReference type="InterPro" id="IPR019752">
    <property type="entry name" value="Pyrv/ketoisovalerate_OxRed_cat"/>
</dbReference>
<dbReference type="NCBIfam" id="NF009588">
    <property type="entry name" value="PRK13029.1"/>
    <property type="match status" value="1"/>
</dbReference>
<dbReference type="NCBIfam" id="NF009589">
    <property type="entry name" value="PRK13030.1"/>
    <property type="match status" value="1"/>
</dbReference>
<protein>
    <recommendedName>
        <fullName evidence="6">Indolepyruvate ferredoxin oxidoreductase</fullName>
    </recommendedName>
</protein>
<dbReference type="InterPro" id="IPR046667">
    <property type="entry name" value="DUF6537"/>
</dbReference>
<dbReference type="GO" id="GO:0016903">
    <property type="term" value="F:oxidoreductase activity, acting on the aldehyde or oxo group of donors"/>
    <property type="evidence" value="ECO:0007669"/>
    <property type="project" value="InterPro"/>
</dbReference>
<evidence type="ECO:0000313" key="4">
    <source>
        <dbReference type="EMBL" id="GJD64784.1"/>
    </source>
</evidence>
<dbReference type="InterPro" id="IPR051457">
    <property type="entry name" value="2-oxoacid:Fd_oxidoreductase"/>
</dbReference>
<feature type="domain" description="Pyruvate/ketoisovalerate oxidoreductase catalytic" evidence="2">
    <location>
        <begin position="734"/>
        <end position="921"/>
    </location>
</feature>
<keyword evidence="5" id="KW-1185">Reference proteome</keyword>
<gene>
    <name evidence="4" type="ORF">MPEAHAMD_4969</name>
</gene>
<dbReference type="PANTHER" id="PTHR48084">
    <property type="entry name" value="2-OXOGLUTARATE OXIDOREDUCTASE SUBUNIT KORB-RELATED"/>
    <property type="match status" value="1"/>
</dbReference>
<evidence type="ECO:0000313" key="5">
    <source>
        <dbReference type="Proteomes" id="UP001055286"/>
    </source>
</evidence>
<dbReference type="CDD" id="cd07034">
    <property type="entry name" value="TPP_PYR_PFOR_IOR-alpha_like"/>
    <property type="match status" value="1"/>
</dbReference>
<dbReference type="SUPFAM" id="SSF53323">
    <property type="entry name" value="Pyruvate-ferredoxin oxidoreductase, PFOR, domain III"/>
    <property type="match status" value="1"/>
</dbReference>
<accession>A0AA37HFF7</accession>
<dbReference type="AlphaFoldDB" id="A0AA37HFF7"/>
<evidence type="ECO:0008006" key="6">
    <source>
        <dbReference type="Google" id="ProtNLM"/>
    </source>
</evidence>
<organism evidence="4 5">
    <name type="scientific">Methylobacterium frigidaeris</name>
    <dbReference type="NCBI Taxonomy" id="2038277"/>
    <lineage>
        <taxon>Bacteria</taxon>
        <taxon>Pseudomonadati</taxon>
        <taxon>Pseudomonadota</taxon>
        <taxon>Alphaproteobacteria</taxon>
        <taxon>Hyphomicrobiales</taxon>
        <taxon>Methylobacteriaceae</taxon>
        <taxon>Methylobacterium</taxon>
    </lineage>
</organism>
<evidence type="ECO:0000256" key="1">
    <source>
        <dbReference type="ARBA" id="ARBA00023002"/>
    </source>
</evidence>
<dbReference type="RefSeq" id="WP_099907914.1">
    <property type="nucleotide sequence ID" value="NZ_BPQJ01000029.1"/>
</dbReference>
<name>A0AA37HFF7_9HYPH</name>
<dbReference type="EMBL" id="BPQJ01000029">
    <property type="protein sequence ID" value="GJD64784.1"/>
    <property type="molecule type" value="Genomic_DNA"/>
</dbReference>
<dbReference type="Pfam" id="PF20169">
    <property type="entry name" value="DUF6537"/>
    <property type="match status" value="1"/>
</dbReference>
<dbReference type="InterPro" id="IPR002880">
    <property type="entry name" value="Pyrv_Fd/Flavodoxin_OxRdtase_N"/>
</dbReference>
<dbReference type="InterPro" id="IPR002869">
    <property type="entry name" value="Pyrv_flavodox_OxRed_cen"/>
</dbReference>
<dbReference type="Gene3D" id="3.40.920.10">
    <property type="entry name" value="Pyruvate-ferredoxin oxidoreductase, PFOR, domain III"/>
    <property type="match status" value="1"/>
</dbReference>
<evidence type="ECO:0000259" key="3">
    <source>
        <dbReference type="Pfam" id="PF20169"/>
    </source>
</evidence>
<dbReference type="SUPFAM" id="SSF52518">
    <property type="entry name" value="Thiamin diphosphate-binding fold (THDP-binding)"/>
    <property type="match status" value="2"/>
</dbReference>
<proteinExistence type="predicted"/>
<dbReference type="PANTHER" id="PTHR48084:SF3">
    <property type="entry name" value="SUBUNIT OF PYRUVATE:FLAVODOXIN OXIDOREDUCTASE"/>
    <property type="match status" value="1"/>
</dbReference>
<comment type="caution">
    <text evidence="4">The sequence shown here is derived from an EMBL/GenBank/DDBJ whole genome shotgun (WGS) entry which is preliminary data.</text>
</comment>
<dbReference type="InterPro" id="IPR009014">
    <property type="entry name" value="Transketo_C/PFOR_II"/>
</dbReference>
<feature type="domain" description="DUF6537" evidence="3">
    <location>
        <begin position="945"/>
        <end position="1143"/>
    </location>
</feature>
<evidence type="ECO:0000259" key="2">
    <source>
        <dbReference type="Pfam" id="PF01558"/>
    </source>
</evidence>
<dbReference type="InterPro" id="IPR029061">
    <property type="entry name" value="THDP-binding"/>
</dbReference>
<keyword evidence="1" id="KW-0560">Oxidoreductase</keyword>
<dbReference type="Proteomes" id="UP001055286">
    <property type="component" value="Unassembled WGS sequence"/>
</dbReference>
<reference evidence="4" key="1">
    <citation type="journal article" date="2016" name="Front. Microbiol.">
        <title>Genome Sequence of the Piezophilic, Mesophilic Sulfate-Reducing Bacterium Desulfovibrio indicus J2T.</title>
        <authorList>
            <person name="Cao J."/>
            <person name="Maignien L."/>
            <person name="Shao Z."/>
            <person name="Alain K."/>
            <person name="Jebbar M."/>
        </authorList>
    </citation>
    <scope>NUCLEOTIDE SEQUENCE</scope>
    <source>
        <strain evidence="4">JCM 32048</strain>
    </source>
</reference>
<reference evidence="4" key="2">
    <citation type="submission" date="2021-08" db="EMBL/GenBank/DDBJ databases">
        <authorList>
            <person name="Tani A."/>
            <person name="Ola A."/>
            <person name="Ogura Y."/>
            <person name="Katsura K."/>
            <person name="Hayashi T."/>
        </authorList>
    </citation>
    <scope>NUCLEOTIDE SEQUENCE</scope>
    <source>
        <strain evidence="4">JCM 32048</strain>
    </source>
</reference>
<sequence>MGPATPPSLRSVSLDDKYDLSRDQVFVTGTQAVIRMLLMQQARDRAAGLNTAGFVSGYRGSPIGGLDQNLVRAKKVLDQAGIVFQPGLNEELAATAIWGAQQAEIRGEGRYDGVFGLWYGKGPGVDRSGDVFRHANMAGTSRHGGVLALMGDDHTAESSTVAHQSEFHFVDVMSPILNPAGVQEILDYGLYGYAMSRYCGTWIAFKCVKENIESTASVDARLDRVKIVLPDDFLMPPGGLNIRTPDGILEQEARLQDFKRDAMLAFVRANNLNRIVLSGGRQPKVGVITVGKSYLDVRQALDDLGLDEVKANDMGLRLYKVACPWPLSRRELAAFADGLDLVMVVEEKRSLIEVQLREELYGSSHQPVCIGKRDEEGQWLFPVKGALDPNDIAVALGERLLRYHRNDDLAGRVARLKGAQERLAATADIAARIPHFCAGCPHNSSTKVPEGMRAYAGIGCHYMAQWMDRGTDGFTQMGGEGANWIGENSFSKRGHVFQNLGDGTYNHSGSLALRWAVDTGTTITYKILFNDAVAMTGGQPHEGGLTVDRIAAQVRAEGVERIALVTDEPDKYPSTIHWPHGLTIHHRDELDAVQRELAGVPGVSVMIYDQTCASEKRRRRKRNAYPDPDRRVIINELVCEGCGDCSVQSNCVAVQPVETEFGRKRRIDQSGCNKDFSCVKGFCPSFVTVHGAKPRSMPAGLPATASTEAPDAGIPEPAIPEIAGTYNLIVTGVGGTGVVTIGAILGMAAHLEGKGLGMIDMAGLAQKGGAVFSHVRLAKSQEDIHAIRVGAGAADLVLGCDLVVSGNRKVLSAIAKGRTHLVVNTAEVMPGEFTRRPDFSLPAERIKRAIREAAGAEHADFTDATSLAVSALGNALAANMFMLGYAWQRGRVPLSRAALLKAIELNREAVAMNLAAFAWGRRAAAAPETMRVVEAPAPDLAPDLDGVIAKRVAFLTAYQDAAYAARYAVAVSALRTREAALVPGQSALTEAAARSLFRLMAYKDEYEVARLYTDGSFQAQVARTFEDGNLRYEFHLAPPLLARRDPATGRPRKMTFGPWMMKAFRVLARMKPLRGTAFDPFGYTQERRDERRLVRDFEALMAEVARDLTPANHAAAVGLAGLPQRIRGYGPVKAKNLAAVKAEEAALLARFRNPETAMATAAE</sequence>
<dbReference type="Pfam" id="PF01558">
    <property type="entry name" value="POR"/>
    <property type="match status" value="1"/>
</dbReference>